<accession>A0A1H6NF94</accession>
<dbReference type="GO" id="GO:0006313">
    <property type="term" value="P:DNA transposition"/>
    <property type="evidence" value="ECO:0007669"/>
    <property type="project" value="InterPro"/>
</dbReference>
<proteinExistence type="predicted"/>
<dbReference type="InterPro" id="IPR002514">
    <property type="entry name" value="Transposase_8"/>
</dbReference>
<dbReference type="EMBL" id="LT629972">
    <property type="protein sequence ID" value="SEI13933.1"/>
    <property type="molecule type" value="Genomic_DNA"/>
</dbReference>
<dbReference type="Pfam" id="PF01527">
    <property type="entry name" value="HTH_Tnp_1"/>
    <property type="match status" value="1"/>
</dbReference>
<dbReference type="GO" id="GO:0004803">
    <property type="term" value="F:transposase activity"/>
    <property type="evidence" value="ECO:0007669"/>
    <property type="project" value="InterPro"/>
</dbReference>
<organism evidence="1 2">
    <name type="scientific">Pseudomonas asplenii</name>
    <dbReference type="NCBI Taxonomy" id="53407"/>
    <lineage>
        <taxon>Bacteria</taxon>
        <taxon>Pseudomonadati</taxon>
        <taxon>Pseudomonadota</taxon>
        <taxon>Gammaproteobacteria</taxon>
        <taxon>Pseudomonadales</taxon>
        <taxon>Pseudomonadaceae</taxon>
        <taxon>Pseudomonas</taxon>
    </lineage>
</organism>
<reference evidence="1 2" key="1">
    <citation type="submission" date="2016-10" db="EMBL/GenBank/DDBJ databases">
        <authorList>
            <person name="de Groot N.N."/>
        </authorList>
    </citation>
    <scope>NUCLEOTIDE SEQUENCE [LARGE SCALE GENOMIC DNA]</scope>
    <source>
        <strain evidence="1 2">LMG 2158</strain>
    </source>
</reference>
<dbReference type="GO" id="GO:0003677">
    <property type="term" value="F:DNA binding"/>
    <property type="evidence" value="ECO:0007669"/>
    <property type="project" value="InterPro"/>
</dbReference>
<protein>
    <submittedName>
        <fullName evidence="1">Transposase</fullName>
    </submittedName>
</protein>
<sequence>MTKQRRSFSAEFKRETAGLVLDQGYSHIEASRSLKVVESALRRQRWAGSSSDREKT</sequence>
<evidence type="ECO:0000313" key="1">
    <source>
        <dbReference type="EMBL" id="SEI13933.1"/>
    </source>
</evidence>
<dbReference type="AlphaFoldDB" id="A0A1H6NF94"/>
<dbReference type="Proteomes" id="UP000182272">
    <property type="component" value="Chromosome I"/>
</dbReference>
<name>A0A1H6NF94_9PSED</name>
<evidence type="ECO:0000313" key="2">
    <source>
        <dbReference type="Proteomes" id="UP000182272"/>
    </source>
</evidence>
<gene>
    <name evidence="1" type="ORF">SAMN05216581_2686</name>
</gene>